<sequence length="329" mass="37286">MTSAGAAVEYHTKDFEWDELREEVEKDPSLRYHLAPSSPPPGHHQDLLSSSPSRDCDAWRSFHRQHSTGRFFKERRYLLKEFPELAAHDGRPRKVLEVGCGNGSTALPILRAGENILVYACDCSSDALERAKEMIENAGDPSMKERFHPFLLDISVCGFAGELCCNSCRTSPITRSLECSSDVKDKFCEANGSPSVDVQCCISGVDYVTLVFTLSAVPFQKMPFLLSECISILKPGGLLLFRDYGNGLQRLYDMTMLRFPPEQKVGFREYMRSDGTFSYFFSLDVVRNLFLDAGFLELELEYCCIRSVNRLKGKDMHRVWAHGKFRKPV</sequence>
<dbReference type="Pfam" id="PF13489">
    <property type="entry name" value="Methyltransf_23"/>
    <property type="match status" value="1"/>
</dbReference>
<dbReference type="Proteomes" id="UP000652761">
    <property type="component" value="Unassembled WGS sequence"/>
</dbReference>
<comment type="caution">
    <text evidence="6">The sequence shown here is derived from an EMBL/GenBank/DDBJ whole genome shotgun (WGS) entry which is preliminary data.</text>
</comment>
<evidence type="ECO:0000313" key="7">
    <source>
        <dbReference type="Proteomes" id="UP000652761"/>
    </source>
</evidence>
<dbReference type="PIRSF" id="PIRSF037755">
    <property type="entry name" value="Mettl2_prd"/>
    <property type="match status" value="1"/>
</dbReference>
<dbReference type="EMBL" id="NMUH01004128">
    <property type="protein sequence ID" value="MQM08460.1"/>
    <property type="molecule type" value="Genomic_DNA"/>
</dbReference>
<dbReference type="Gene3D" id="3.40.50.150">
    <property type="entry name" value="Vaccinia Virus protein VP39"/>
    <property type="match status" value="1"/>
</dbReference>
<proteinExistence type="inferred from homology"/>
<evidence type="ECO:0000256" key="1">
    <source>
        <dbReference type="ARBA" id="ARBA00009725"/>
    </source>
</evidence>
<accession>A0A843X099</accession>
<dbReference type="PANTHER" id="PTHR22809">
    <property type="entry name" value="METHYLTRANSFERASE-RELATED"/>
    <property type="match status" value="1"/>
</dbReference>
<evidence type="ECO:0000256" key="3">
    <source>
        <dbReference type="ARBA" id="ARBA00022679"/>
    </source>
</evidence>
<name>A0A843X099_COLES</name>
<keyword evidence="7" id="KW-1185">Reference proteome</keyword>
<evidence type="ECO:0000313" key="6">
    <source>
        <dbReference type="EMBL" id="MQM08460.1"/>
    </source>
</evidence>
<protein>
    <recommendedName>
        <fullName evidence="4">tRNA N(3)-methylcytidine methyltransferase</fullName>
        <ecNumber evidence="4">2.1.1.-</ecNumber>
    </recommendedName>
</protein>
<keyword evidence="3 4" id="KW-0808">Transferase</keyword>
<organism evidence="6 7">
    <name type="scientific">Colocasia esculenta</name>
    <name type="common">Wild taro</name>
    <name type="synonym">Arum esculentum</name>
    <dbReference type="NCBI Taxonomy" id="4460"/>
    <lineage>
        <taxon>Eukaryota</taxon>
        <taxon>Viridiplantae</taxon>
        <taxon>Streptophyta</taxon>
        <taxon>Embryophyta</taxon>
        <taxon>Tracheophyta</taxon>
        <taxon>Spermatophyta</taxon>
        <taxon>Magnoliopsida</taxon>
        <taxon>Liliopsida</taxon>
        <taxon>Araceae</taxon>
        <taxon>Aroideae</taxon>
        <taxon>Colocasieae</taxon>
        <taxon>Colocasia</taxon>
    </lineage>
</organism>
<evidence type="ECO:0000256" key="5">
    <source>
        <dbReference type="SAM" id="MobiDB-lite"/>
    </source>
</evidence>
<evidence type="ECO:0000256" key="4">
    <source>
        <dbReference type="PIRNR" id="PIRNR037755"/>
    </source>
</evidence>
<dbReference type="GO" id="GO:0008757">
    <property type="term" value="F:S-adenosylmethionine-dependent methyltransferase activity"/>
    <property type="evidence" value="ECO:0007669"/>
    <property type="project" value="UniProtKB-ARBA"/>
</dbReference>
<dbReference type="InterPro" id="IPR029063">
    <property type="entry name" value="SAM-dependent_MTases_sf"/>
</dbReference>
<dbReference type="PANTHER" id="PTHR22809:SF14">
    <property type="entry name" value="TRNA N(3)-METHYLCYTIDINE METHYLTRANSFERASE"/>
    <property type="match status" value="1"/>
</dbReference>
<comment type="function">
    <text evidence="4">S-adenosyl-L-methionine-dependent methyltransferase.</text>
</comment>
<dbReference type="SUPFAM" id="SSF53335">
    <property type="entry name" value="S-adenosyl-L-methionine-dependent methyltransferases"/>
    <property type="match status" value="1"/>
</dbReference>
<evidence type="ECO:0000256" key="2">
    <source>
        <dbReference type="ARBA" id="ARBA00022603"/>
    </source>
</evidence>
<keyword evidence="2 4" id="KW-0489">Methyltransferase</keyword>
<dbReference type="InterPro" id="IPR026113">
    <property type="entry name" value="METTL2/6/8-like"/>
</dbReference>
<feature type="region of interest" description="Disordered" evidence="5">
    <location>
        <begin position="28"/>
        <end position="51"/>
    </location>
</feature>
<dbReference type="OrthoDB" id="417697at2759"/>
<dbReference type="GO" id="GO:0008173">
    <property type="term" value="F:RNA methyltransferase activity"/>
    <property type="evidence" value="ECO:0007669"/>
    <property type="project" value="UniProtKB-ARBA"/>
</dbReference>
<dbReference type="AlphaFoldDB" id="A0A843X099"/>
<dbReference type="GO" id="GO:0032259">
    <property type="term" value="P:methylation"/>
    <property type="evidence" value="ECO:0007669"/>
    <property type="project" value="UniProtKB-KW"/>
</dbReference>
<gene>
    <name evidence="6" type="ORF">Taro_041317</name>
</gene>
<reference evidence="6" key="1">
    <citation type="submission" date="2017-07" db="EMBL/GenBank/DDBJ databases">
        <title>Taro Niue Genome Assembly and Annotation.</title>
        <authorList>
            <person name="Atibalentja N."/>
            <person name="Keating K."/>
            <person name="Fields C.J."/>
        </authorList>
    </citation>
    <scope>NUCLEOTIDE SEQUENCE</scope>
    <source>
        <strain evidence="6">Niue_2</strain>
        <tissue evidence="6">Leaf</tissue>
    </source>
</reference>
<comment type="similarity">
    <text evidence="1 4">Belongs to the methyltransferase superfamily. METL family.</text>
</comment>
<dbReference type="CDD" id="cd02440">
    <property type="entry name" value="AdoMet_MTases"/>
    <property type="match status" value="1"/>
</dbReference>
<dbReference type="EC" id="2.1.1.-" evidence="4"/>